<evidence type="ECO:0000313" key="2">
    <source>
        <dbReference type="Proteomes" id="UP000003781"/>
    </source>
</evidence>
<dbReference type="Pfam" id="PF25656">
    <property type="entry name" value="DUF7945"/>
    <property type="match status" value="1"/>
</dbReference>
<dbReference type="AlphaFoldDB" id="A3ISQ2"/>
<dbReference type="EMBL" id="AAXW01000024">
    <property type="protein sequence ID" value="EAZ90472.1"/>
    <property type="molecule type" value="Genomic_DNA"/>
</dbReference>
<dbReference type="InterPro" id="IPR057705">
    <property type="entry name" value="DUF7945"/>
</dbReference>
<accession>A3ISQ2</accession>
<dbReference type="OrthoDB" id="582505at2"/>
<name>A3ISQ2_9CHRO</name>
<dbReference type="Proteomes" id="UP000003781">
    <property type="component" value="Unassembled WGS sequence"/>
</dbReference>
<evidence type="ECO:0000313" key="1">
    <source>
        <dbReference type="EMBL" id="EAZ90472.1"/>
    </source>
</evidence>
<comment type="caution">
    <text evidence="1">The sequence shown here is derived from an EMBL/GenBank/DDBJ whole genome shotgun (WGS) entry which is preliminary data.</text>
</comment>
<sequence length="117" mass="13672">MKYPEMRQELLLSIKILSDLEYQKQNWLNNTSGEYDCFDYVIHFLYDQAGFDENAEATIGLFVKNEEELTIIMEVIESLEKLFEILGTNASDLDYINSPQWKNVIINAKKALLILEE</sequence>
<dbReference type="RefSeq" id="WP_008276405.1">
    <property type="nucleotide sequence ID" value="NZ_AAXW01000024.1"/>
</dbReference>
<keyword evidence="2" id="KW-1185">Reference proteome</keyword>
<gene>
    <name evidence="1" type="ORF">CY0110_26632</name>
</gene>
<proteinExistence type="predicted"/>
<reference evidence="1 2" key="1">
    <citation type="submission" date="2007-03" db="EMBL/GenBank/DDBJ databases">
        <authorList>
            <person name="Stal L."/>
            <person name="Ferriera S."/>
            <person name="Johnson J."/>
            <person name="Kravitz S."/>
            <person name="Beeson K."/>
            <person name="Sutton G."/>
            <person name="Rogers Y.-H."/>
            <person name="Friedman R."/>
            <person name="Frazier M."/>
            <person name="Venter J.C."/>
        </authorList>
    </citation>
    <scope>NUCLEOTIDE SEQUENCE [LARGE SCALE GENOMIC DNA]</scope>
    <source>
        <strain evidence="1 2">CCY0110</strain>
    </source>
</reference>
<dbReference type="eggNOG" id="ENOG5033AYH">
    <property type="taxonomic scope" value="Bacteria"/>
</dbReference>
<protein>
    <submittedName>
        <fullName evidence="1">Uncharacterized protein</fullName>
    </submittedName>
</protein>
<dbReference type="NCBIfam" id="NF047838">
    <property type="entry name" value="SCO4402_fam"/>
    <property type="match status" value="1"/>
</dbReference>
<organism evidence="1 2">
    <name type="scientific">Crocosphaera chwakensis CCY0110</name>
    <dbReference type="NCBI Taxonomy" id="391612"/>
    <lineage>
        <taxon>Bacteria</taxon>
        <taxon>Bacillati</taxon>
        <taxon>Cyanobacteriota</taxon>
        <taxon>Cyanophyceae</taxon>
        <taxon>Oscillatoriophycideae</taxon>
        <taxon>Chroococcales</taxon>
        <taxon>Aphanothecaceae</taxon>
        <taxon>Crocosphaera</taxon>
        <taxon>Crocosphaera chwakensis</taxon>
    </lineage>
</organism>